<comment type="caution">
    <text evidence="2">The sequence shown here is derived from an EMBL/GenBank/DDBJ whole genome shotgun (WGS) entry which is preliminary data.</text>
</comment>
<gene>
    <name evidence="2" type="ORF">GCM10023161_37820</name>
</gene>
<proteinExistence type="predicted"/>
<name>A0ABP8F103_9MYCO</name>
<organism evidence="2 3">
    <name type="scientific">Mycobacterium paraffinicum</name>
    <dbReference type="NCBI Taxonomy" id="53378"/>
    <lineage>
        <taxon>Bacteria</taxon>
        <taxon>Bacillati</taxon>
        <taxon>Actinomycetota</taxon>
        <taxon>Actinomycetes</taxon>
        <taxon>Mycobacteriales</taxon>
        <taxon>Mycobacteriaceae</taxon>
        <taxon>Mycobacterium</taxon>
    </lineage>
</organism>
<protein>
    <recommendedName>
        <fullName evidence="4">Secreted protein</fullName>
    </recommendedName>
</protein>
<dbReference type="Proteomes" id="UP001501417">
    <property type="component" value="Unassembled WGS sequence"/>
</dbReference>
<evidence type="ECO:0000313" key="2">
    <source>
        <dbReference type="EMBL" id="GAA4291534.1"/>
    </source>
</evidence>
<feature type="signal peptide" evidence="1">
    <location>
        <begin position="1"/>
        <end position="25"/>
    </location>
</feature>
<dbReference type="EMBL" id="BAABGF010000043">
    <property type="protein sequence ID" value="GAA4291534.1"/>
    <property type="molecule type" value="Genomic_DNA"/>
</dbReference>
<keyword evidence="1" id="KW-0732">Signal</keyword>
<evidence type="ECO:0000313" key="3">
    <source>
        <dbReference type="Proteomes" id="UP001501417"/>
    </source>
</evidence>
<sequence>MGRAIAASVAALIALAPLCIPPAQARADDPCAGITDPTAYQDCINRSSADDTMHGPRMGNCEASPDYGQLGQICRDAWVRNSPPAGELGTLYAKSADEHQPDALST</sequence>
<accession>A0ABP8F103</accession>
<evidence type="ECO:0000256" key="1">
    <source>
        <dbReference type="SAM" id="SignalP"/>
    </source>
</evidence>
<evidence type="ECO:0008006" key="4">
    <source>
        <dbReference type="Google" id="ProtNLM"/>
    </source>
</evidence>
<dbReference type="RefSeq" id="WP_264044724.1">
    <property type="nucleotide sequence ID" value="NZ_BAABGF010000043.1"/>
</dbReference>
<feature type="chain" id="PRO_5045198970" description="Secreted protein" evidence="1">
    <location>
        <begin position="26"/>
        <end position="106"/>
    </location>
</feature>
<reference evidence="3" key="1">
    <citation type="journal article" date="2019" name="Int. J. Syst. Evol. Microbiol.">
        <title>The Global Catalogue of Microorganisms (GCM) 10K type strain sequencing project: providing services to taxonomists for standard genome sequencing and annotation.</title>
        <authorList>
            <consortium name="The Broad Institute Genomics Platform"/>
            <consortium name="The Broad Institute Genome Sequencing Center for Infectious Disease"/>
            <person name="Wu L."/>
            <person name="Ma J."/>
        </authorList>
    </citation>
    <scope>NUCLEOTIDE SEQUENCE [LARGE SCALE GENOMIC DNA]</scope>
    <source>
        <strain evidence="3">JCM 17782</strain>
    </source>
</reference>
<keyword evidence="3" id="KW-1185">Reference proteome</keyword>